<accession>A0ABR1CX11</accession>
<evidence type="ECO:0000313" key="3">
    <source>
        <dbReference type="Proteomes" id="UP001303046"/>
    </source>
</evidence>
<reference evidence="2 3" key="1">
    <citation type="submission" date="2023-08" db="EMBL/GenBank/DDBJ databases">
        <title>A Necator americanus chromosomal reference genome.</title>
        <authorList>
            <person name="Ilik V."/>
            <person name="Petrzelkova K.J."/>
            <person name="Pardy F."/>
            <person name="Fuh T."/>
            <person name="Niatou-Singa F.S."/>
            <person name="Gouil Q."/>
            <person name="Baker L."/>
            <person name="Ritchie M.E."/>
            <person name="Jex A.R."/>
            <person name="Gazzola D."/>
            <person name="Li H."/>
            <person name="Toshio Fujiwara R."/>
            <person name="Zhan B."/>
            <person name="Aroian R.V."/>
            <person name="Pafco B."/>
            <person name="Schwarz E.M."/>
        </authorList>
    </citation>
    <scope>NUCLEOTIDE SEQUENCE [LARGE SCALE GENOMIC DNA]</scope>
    <source>
        <strain evidence="2 3">Aroian</strain>
        <tissue evidence="2">Whole animal</tissue>
    </source>
</reference>
<name>A0ABR1CX11_NECAM</name>
<keyword evidence="3" id="KW-1185">Reference proteome</keyword>
<evidence type="ECO:0008006" key="4">
    <source>
        <dbReference type="Google" id="ProtNLM"/>
    </source>
</evidence>
<feature type="region of interest" description="Disordered" evidence="1">
    <location>
        <begin position="1"/>
        <end position="20"/>
    </location>
</feature>
<sequence>MMAPSAEGVTPSQPPPGLPITERRRLSLSEVHVVSAQSWAHLRLHRDGSVLATQYTPAPPRIHALSRTPRLNTISLCLRMHVVSRCLFDSCTVSPNRITSQVSPPLQSISP</sequence>
<gene>
    <name evidence="2" type="primary">Necator_chrIII.g10999</name>
    <name evidence="2" type="ORF">RB195_010234</name>
</gene>
<organism evidence="2 3">
    <name type="scientific">Necator americanus</name>
    <name type="common">Human hookworm</name>
    <dbReference type="NCBI Taxonomy" id="51031"/>
    <lineage>
        <taxon>Eukaryota</taxon>
        <taxon>Metazoa</taxon>
        <taxon>Ecdysozoa</taxon>
        <taxon>Nematoda</taxon>
        <taxon>Chromadorea</taxon>
        <taxon>Rhabditida</taxon>
        <taxon>Rhabditina</taxon>
        <taxon>Rhabditomorpha</taxon>
        <taxon>Strongyloidea</taxon>
        <taxon>Ancylostomatidae</taxon>
        <taxon>Bunostominae</taxon>
        <taxon>Necator</taxon>
    </lineage>
</organism>
<evidence type="ECO:0000256" key="1">
    <source>
        <dbReference type="SAM" id="MobiDB-lite"/>
    </source>
</evidence>
<comment type="caution">
    <text evidence="2">The sequence shown here is derived from an EMBL/GenBank/DDBJ whole genome shotgun (WGS) entry which is preliminary data.</text>
</comment>
<protein>
    <recommendedName>
        <fullName evidence="4">Anaphase-promoting complex subunit 4 WD40 domain-containing protein</fullName>
    </recommendedName>
</protein>
<evidence type="ECO:0000313" key="2">
    <source>
        <dbReference type="EMBL" id="KAK6742844.1"/>
    </source>
</evidence>
<proteinExistence type="predicted"/>
<dbReference type="Proteomes" id="UP001303046">
    <property type="component" value="Unassembled WGS sequence"/>
</dbReference>
<dbReference type="EMBL" id="JAVFWL010000003">
    <property type="protein sequence ID" value="KAK6742844.1"/>
    <property type="molecule type" value="Genomic_DNA"/>
</dbReference>